<evidence type="ECO:0000259" key="5">
    <source>
        <dbReference type="PROSITE" id="PS51755"/>
    </source>
</evidence>
<dbReference type="PANTHER" id="PTHR47691">
    <property type="entry name" value="REGULATOR-RELATED"/>
    <property type="match status" value="1"/>
</dbReference>
<evidence type="ECO:0000256" key="1">
    <source>
        <dbReference type="ARBA" id="ARBA00005820"/>
    </source>
</evidence>
<evidence type="ECO:0000256" key="4">
    <source>
        <dbReference type="PROSITE-ProRule" id="PRU01091"/>
    </source>
</evidence>
<dbReference type="InterPro" id="IPR016032">
    <property type="entry name" value="Sig_transdc_resp-reg_C-effctor"/>
</dbReference>
<evidence type="ECO:0000256" key="2">
    <source>
        <dbReference type="ARBA" id="ARBA00023125"/>
    </source>
</evidence>
<dbReference type="Gene3D" id="3.40.50.300">
    <property type="entry name" value="P-loop containing nucleotide triphosphate hydrolases"/>
    <property type="match status" value="1"/>
</dbReference>
<dbReference type="PRINTS" id="PR00364">
    <property type="entry name" value="DISEASERSIST"/>
</dbReference>
<proteinExistence type="inferred from homology"/>
<dbReference type="GO" id="GO:0006355">
    <property type="term" value="P:regulation of DNA-templated transcription"/>
    <property type="evidence" value="ECO:0007669"/>
    <property type="project" value="InterPro"/>
</dbReference>
<sequence>MEVLLLGPFEVRIHGEAVDLGDLQQRFILAVLVLHPNRAVSTERLTEIVWAGQARPRTNLVPGYIAKLRKLLGTSAIDREPTGYVLRIDPQHIDVVRFDALVTEARECGDPARRRVLLRAAVDLWRGRYLEDLDLDRVGAADLISPEEAYLDALGDLAELELGQGNHRWVRDRLRPVVRRDGTRHRMAGLLMRALVANGDRVKAMEVYHATRAALDEVGMEVPIELRKLARFTQRVEPHVALPAPASRFGGREDELASIEARVLVATAEHRPATVWISGMPGVGKTELAVQAAHRLRERFPDGRILVQLNGFTPGVAPAGLGEVLGLLLEALGVPPEQHPRALSQRIARYQSTLSGTRTLVVLDNASAEDQIRALLPAAAGCAALVTSRAVGGVDVEDEIRLRPLAPGAAATLLRELVGADRVGGRQSVVDEIVARCGCVPLSIRMVAAQLRLHRSWPLEHVLELLTGTSPWQAAFAVSYDHLPEEQQQLFRLLGRVPGVASGVNAAAALTGATVPEARALLEGLHGASLLEEPEPERYVMLDPLREFAAELPGPEPAGALTRLLDFYLVSVANAVGVVFPFDRDRQPTVEVECAVALEFADGRAARAWLSAERANLLEAIRYAAGHDLPEHTWQLAVLLWRWYFASGHLQEWSETLELARTVLERTGEDRRGLAYVLLRLSGAKRQAGKPAPAHELAEEARSLWADLGDDRGEATALCAIAVVDIDRGDDRAATAHFEAALVKFEACGDARGQANALSNLGQLSEVAGDLAVAEERHVAAAKLLRELAHTQGLAHALDNLGVTRQRLGRFDDAMRDHQEALELAVEVGDRSCEAYALTNIGTVHRLTGRLDEALRFHELARRVADEVREPGLRTQLYLDRGATHLARRDWTEARNAYFAALDLAGGTGDTGRKAHAHHGAARARHEAGEHLEAAPHWQAALAGFEELGWPEAVQVRAEQAKLTCSCASIKD</sequence>
<dbReference type="InterPro" id="IPR005158">
    <property type="entry name" value="BTAD"/>
</dbReference>
<dbReference type="Pfam" id="PF00931">
    <property type="entry name" value="NB-ARC"/>
    <property type="match status" value="1"/>
</dbReference>
<reference evidence="6" key="1">
    <citation type="submission" date="2022-06" db="EMBL/GenBank/DDBJ databases">
        <title>Amycolatopsis iheyaensis sp. nov., a new species of the genus Amycolatopsis isolated from soil in Iheya island, Japan.</title>
        <authorList>
            <person name="Ngamcharungchit C."/>
            <person name="Kanto H."/>
            <person name="Take A."/>
            <person name="Intra B."/>
            <person name="Matsumoto A."/>
            <person name="Panbangred W."/>
            <person name="Inahashi Y."/>
        </authorList>
    </citation>
    <scope>NUCLEOTIDE SEQUENCE</scope>
    <source>
        <strain evidence="6">OK19-0408</strain>
    </source>
</reference>
<dbReference type="InterPro" id="IPR002182">
    <property type="entry name" value="NB-ARC"/>
</dbReference>
<dbReference type="Pfam" id="PF03704">
    <property type="entry name" value="BTAD"/>
    <property type="match status" value="1"/>
</dbReference>
<name>A0A9X2NPB1_9PSEU</name>
<keyword evidence="7" id="KW-1185">Reference proteome</keyword>
<comment type="similarity">
    <text evidence="1">Belongs to the AfsR/DnrI/RedD regulatory family.</text>
</comment>
<dbReference type="Proteomes" id="UP001144096">
    <property type="component" value="Unassembled WGS sequence"/>
</dbReference>
<dbReference type="Gene3D" id="1.25.40.10">
    <property type="entry name" value="Tetratricopeptide repeat domain"/>
    <property type="match status" value="3"/>
</dbReference>
<dbReference type="SMART" id="SM00862">
    <property type="entry name" value="Trans_reg_C"/>
    <property type="match status" value="1"/>
</dbReference>
<dbReference type="EMBL" id="JAMXQV010000045">
    <property type="protein sequence ID" value="MCR6490412.1"/>
    <property type="molecule type" value="Genomic_DNA"/>
</dbReference>
<dbReference type="AlphaFoldDB" id="A0A9X2NPB1"/>
<dbReference type="PROSITE" id="PS50005">
    <property type="entry name" value="TPR"/>
    <property type="match status" value="1"/>
</dbReference>
<comment type="caution">
    <text evidence="6">The sequence shown here is derived from an EMBL/GenBank/DDBJ whole genome shotgun (WGS) entry which is preliminary data.</text>
</comment>
<keyword evidence="2 4" id="KW-0238">DNA-binding</keyword>
<dbReference type="SUPFAM" id="SSF48452">
    <property type="entry name" value="TPR-like"/>
    <property type="match status" value="3"/>
</dbReference>
<dbReference type="RefSeq" id="WP_257926976.1">
    <property type="nucleotide sequence ID" value="NZ_JAMXQV010000045.1"/>
</dbReference>
<dbReference type="SUPFAM" id="SSF52540">
    <property type="entry name" value="P-loop containing nucleoside triphosphate hydrolases"/>
    <property type="match status" value="1"/>
</dbReference>
<feature type="domain" description="OmpR/PhoB-type" evidence="5">
    <location>
        <begin position="1"/>
        <end position="88"/>
    </location>
</feature>
<dbReference type="InterPro" id="IPR011990">
    <property type="entry name" value="TPR-like_helical_dom_sf"/>
</dbReference>
<dbReference type="InterPro" id="IPR027417">
    <property type="entry name" value="P-loop_NTPase"/>
</dbReference>
<dbReference type="Pfam" id="PF00486">
    <property type="entry name" value="Trans_reg_C"/>
    <property type="match status" value="1"/>
</dbReference>
<feature type="DNA-binding region" description="OmpR/PhoB-type" evidence="4">
    <location>
        <begin position="1"/>
        <end position="88"/>
    </location>
</feature>
<dbReference type="PANTHER" id="PTHR47691:SF3">
    <property type="entry name" value="HTH-TYPE TRANSCRIPTIONAL REGULATOR RV0890C-RELATED"/>
    <property type="match status" value="1"/>
</dbReference>
<dbReference type="InterPro" id="IPR036388">
    <property type="entry name" value="WH-like_DNA-bd_sf"/>
</dbReference>
<dbReference type="PROSITE" id="PS51755">
    <property type="entry name" value="OMPR_PHOB"/>
    <property type="match status" value="1"/>
</dbReference>
<keyword evidence="3" id="KW-0802">TPR repeat</keyword>
<organism evidence="6 7">
    <name type="scientific">Amycolatopsis iheyensis</name>
    <dbReference type="NCBI Taxonomy" id="2945988"/>
    <lineage>
        <taxon>Bacteria</taxon>
        <taxon>Bacillati</taxon>
        <taxon>Actinomycetota</taxon>
        <taxon>Actinomycetes</taxon>
        <taxon>Pseudonocardiales</taxon>
        <taxon>Pseudonocardiaceae</taxon>
        <taxon>Amycolatopsis</taxon>
    </lineage>
</organism>
<dbReference type="SMART" id="SM00028">
    <property type="entry name" value="TPR"/>
    <property type="match status" value="6"/>
</dbReference>
<evidence type="ECO:0000313" key="7">
    <source>
        <dbReference type="Proteomes" id="UP001144096"/>
    </source>
</evidence>
<dbReference type="InterPro" id="IPR019734">
    <property type="entry name" value="TPR_rpt"/>
</dbReference>
<gene>
    <name evidence="6" type="ORF">M8542_47170</name>
</gene>
<evidence type="ECO:0000256" key="3">
    <source>
        <dbReference type="PROSITE-ProRule" id="PRU00339"/>
    </source>
</evidence>
<dbReference type="SUPFAM" id="SSF46894">
    <property type="entry name" value="C-terminal effector domain of the bipartite response regulators"/>
    <property type="match status" value="1"/>
</dbReference>
<accession>A0A9X2NPB1</accession>
<feature type="repeat" description="TPR" evidence="3">
    <location>
        <begin position="795"/>
        <end position="828"/>
    </location>
</feature>
<dbReference type="GO" id="GO:0000160">
    <property type="term" value="P:phosphorelay signal transduction system"/>
    <property type="evidence" value="ECO:0007669"/>
    <property type="project" value="InterPro"/>
</dbReference>
<dbReference type="SMART" id="SM01043">
    <property type="entry name" value="BTAD"/>
    <property type="match status" value="1"/>
</dbReference>
<dbReference type="Pfam" id="PF13424">
    <property type="entry name" value="TPR_12"/>
    <property type="match status" value="1"/>
</dbReference>
<dbReference type="Gene3D" id="1.10.10.10">
    <property type="entry name" value="Winged helix-like DNA-binding domain superfamily/Winged helix DNA-binding domain"/>
    <property type="match status" value="1"/>
</dbReference>
<dbReference type="GO" id="GO:0043531">
    <property type="term" value="F:ADP binding"/>
    <property type="evidence" value="ECO:0007669"/>
    <property type="project" value="InterPro"/>
</dbReference>
<dbReference type="InterPro" id="IPR001867">
    <property type="entry name" value="OmpR/PhoB-type_DNA-bd"/>
</dbReference>
<protein>
    <submittedName>
        <fullName evidence="6">Tetratricopeptide repeat protein</fullName>
    </submittedName>
</protein>
<dbReference type="GO" id="GO:0003677">
    <property type="term" value="F:DNA binding"/>
    <property type="evidence" value="ECO:0007669"/>
    <property type="project" value="UniProtKB-UniRule"/>
</dbReference>
<evidence type="ECO:0000313" key="6">
    <source>
        <dbReference type="EMBL" id="MCR6490412.1"/>
    </source>
</evidence>